<feature type="compositionally biased region" description="Low complexity" evidence="10">
    <location>
        <begin position="339"/>
        <end position="359"/>
    </location>
</feature>
<dbReference type="GO" id="GO:0019957">
    <property type="term" value="F:C-C chemokine binding"/>
    <property type="evidence" value="ECO:0007669"/>
    <property type="project" value="TreeGrafter"/>
</dbReference>
<sequence>MSNLVSAEATVTVTAVTEYDYSDYYEPGIEVESPCDSSGMMDFCRVFIVVLYSLVIKFGFIGNALVVCVLIKHRKQTTMTDVCLFNLALSDLLFVITLPFYTHYTLVKQWTHGDFLCHLIGGSVSTAFFCSIFFMVVMTLDRYMVIMHDAKVVKYRTARTGFILTVAVWLLSFFVSLPSFIITSETMQPHGLGCTYEPKNAAWEAYTVATNSILGLVLPLLVMVLCYSRIIPVLMRIRSAKKQRVVKLIISIMVVFFLLWTPYNILLFLKFLHSEWNFLNDCDSLKNLKLSLSVTETIAFTHCCVNPIIYAFVGQKFMRRVLQLIKCVPGISISRRRSSGYSSRKSSVMSKSSESMFIM</sequence>
<dbReference type="GO" id="GO:0060326">
    <property type="term" value="P:cell chemotaxis"/>
    <property type="evidence" value="ECO:0007669"/>
    <property type="project" value="TreeGrafter"/>
</dbReference>
<dbReference type="InterPro" id="IPR000276">
    <property type="entry name" value="GPCR_Rhodpsn"/>
</dbReference>
<dbReference type="PRINTS" id="PR00657">
    <property type="entry name" value="CCCHEMOKINER"/>
</dbReference>
<dbReference type="AlphaFoldDB" id="A0A3Q3D1J0"/>
<feature type="transmembrane region" description="Helical" evidence="11">
    <location>
        <begin position="248"/>
        <end position="272"/>
    </location>
</feature>
<dbReference type="GO" id="GO:0009897">
    <property type="term" value="C:external side of plasma membrane"/>
    <property type="evidence" value="ECO:0007669"/>
    <property type="project" value="TreeGrafter"/>
</dbReference>
<evidence type="ECO:0000256" key="3">
    <source>
        <dbReference type="ARBA" id="ARBA00022692"/>
    </source>
</evidence>
<evidence type="ECO:0000256" key="11">
    <source>
        <dbReference type="SAM" id="Phobius"/>
    </source>
</evidence>
<evidence type="ECO:0000259" key="12">
    <source>
        <dbReference type="PROSITE" id="PS50262"/>
    </source>
</evidence>
<evidence type="ECO:0000256" key="9">
    <source>
        <dbReference type="RuleBase" id="RU000688"/>
    </source>
</evidence>
<evidence type="ECO:0000313" key="14">
    <source>
        <dbReference type="Proteomes" id="UP000264820"/>
    </source>
</evidence>
<dbReference type="PANTHER" id="PTHR10489:SF686">
    <property type="entry name" value="C-C CHEMOKINE RECEPTOR TYPE 5"/>
    <property type="match status" value="1"/>
</dbReference>
<dbReference type="GeneTree" id="ENSGT01020000230359"/>
<evidence type="ECO:0000256" key="8">
    <source>
        <dbReference type="ARBA" id="ARBA00023224"/>
    </source>
</evidence>
<dbReference type="GO" id="GO:0019722">
    <property type="term" value="P:calcium-mediated signaling"/>
    <property type="evidence" value="ECO:0007669"/>
    <property type="project" value="TreeGrafter"/>
</dbReference>
<accession>A0A3Q3D1J0</accession>
<dbReference type="PROSITE" id="PS00237">
    <property type="entry name" value="G_PROTEIN_RECEP_F1_1"/>
    <property type="match status" value="1"/>
</dbReference>
<dbReference type="STRING" id="109280.ENSHCOP00000000109"/>
<keyword evidence="3 9" id="KW-0812">Transmembrane</keyword>
<keyword evidence="5 9" id="KW-0297">G-protein coupled receptor</keyword>
<feature type="transmembrane region" description="Helical" evidence="11">
    <location>
        <begin position="116"/>
        <end position="140"/>
    </location>
</feature>
<evidence type="ECO:0000256" key="1">
    <source>
        <dbReference type="ARBA" id="ARBA00004651"/>
    </source>
</evidence>
<dbReference type="InterPro" id="IPR000355">
    <property type="entry name" value="Chemokine_rcpt"/>
</dbReference>
<keyword evidence="14" id="KW-1185">Reference proteome</keyword>
<keyword evidence="7 9" id="KW-0675">Receptor</keyword>
<protein>
    <submittedName>
        <fullName evidence="13">C-X3-C motif chemokine receptor 1</fullName>
    </submittedName>
</protein>
<dbReference type="InterPro" id="IPR050119">
    <property type="entry name" value="CCR1-9-like"/>
</dbReference>
<keyword evidence="8 9" id="KW-0807">Transducer</keyword>
<keyword evidence="4 11" id="KW-1133">Transmembrane helix</keyword>
<reference evidence="13" key="1">
    <citation type="submission" date="2025-08" db="UniProtKB">
        <authorList>
            <consortium name="Ensembl"/>
        </authorList>
    </citation>
    <scope>IDENTIFICATION</scope>
</reference>
<evidence type="ECO:0000256" key="6">
    <source>
        <dbReference type="ARBA" id="ARBA00023136"/>
    </source>
</evidence>
<feature type="transmembrane region" description="Helical" evidence="11">
    <location>
        <begin position="83"/>
        <end position="104"/>
    </location>
</feature>
<keyword evidence="6 11" id="KW-0472">Membrane</keyword>
<dbReference type="CDD" id="cd14984">
    <property type="entry name" value="7tmA_Chemokine_R"/>
    <property type="match status" value="1"/>
</dbReference>
<dbReference type="GO" id="GO:0016493">
    <property type="term" value="F:C-C chemokine receptor activity"/>
    <property type="evidence" value="ECO:0007669"/>
    <property type="project" value="TreeGrafter"/>
</dbReference>
<dbReference type="GO" id="GO:0006955">
    <property type="term" value="P:immune response"/>
    <property type="evidence" value="ECO:0007669"/>
    <property type="project" value="TreeGrafter"/>
</dbReference>
<evidence type="ECO:0000256" key="5">
    <source>
        <dbReference type="ARBA" id="ARBA00023040"/>
    </source>
</evidence>
<dbReference type="SUPFAM" id="SSF81321">
    <property type="entry name" value="Family A G protein-coupled receptor-like"/>
    <property type="match status" value="1"/>
</dbReference>
<evidence type="ECO:0000256" key="10">
    <source>
        <dbReference type="SAM" id="MobiDB-lite"/>
    </source>
</evidence>
<evidence type="ECO:0000256" key="2">
    <source>
        <dbReference type="ARBA" id="ARBA00022475"/>
    </source>
</evidence>
<proteinExistence type="inferred from homology"/>
<dbReference type="PROSITE" id="PS50262">
    <property type="entry name" value="G_PROTEIN_RECEP_F1_2"/>
    <property type="match status" value="1"/>
</dbReference>
<evidence type="ECO:0000256" key="7">
    <source>
        <dbReference type="ARBA" id="ARBA00023170"/>
    </source>
</evidence>
<dbReference type="PRINTS" id="PR00237">
    <property type="entry name" value="GPCRRHODOPSN"/>
</dbReference>
<dbReference type="GO" id="GO:0007204">
    <property type="term" value="P:positive regulation of cytosolic calcium ion concentration"/>
    <property type="evidence" value="ECO:0007669"/>
    <property type="project" value="TreeGrafter"/>
</dbReference>
<dbReference type="Pfam" id="PF00001">
    <property type="entry name" value="7tm_1"/>
    <property type="match status" value="1"/>
</dbReference>
<dbReference type="Ensembl" id="ENSHCOT00000014318.1">
    <property type="protein sequence ID" value="ENSHCOP00000000109.1"/>
    <property type="gene ID" value="ENSHCOG00000021098.1"/>
</dbReference>
<dbReference type="InterPro" id="IPR017452">
    <property type="entry name" value="GPCR_Rhodpsn_7TM"/>
</dbReference>
<comment type="subcellular location">
    <subcellularLocation>
        <location evidence="1">Cell membrane</location>
        <topology evidence="1">Multi-pass membrane protein</topology>
    </subcellularLocation>
</comment>
<reference evidence="13" key="2">
    <citation type="submission" date="2025-09" db="UniProtKB">
        <authorList>
            <consortium name="Ensembl"/>
        </authorList>
    </citation>
    <scope>IDENTIFICATION</scope>
</reference>
<feature type="region of interest" description="Disordered" evidence="10">
    <location>
        <begin position="336"/>
        <end position="359"/>
    </location>
</feature>
<name>A0A3Q3D1J0_HIPCM</name>
<organism evidence="13 14">
    <name type="scientific">Hippocampus comes</name>
    <name type="common">Tiger tail seahorse</name>
    <dbReference type="NCBI Taxonomy" id="109280"/>
    <lineage>
        <taxon>Eukaryota</taxon>
        <taxon>Metazoa</taxon>
        <taxon>Chordata</taxon>
        <taxon>Craniata</taxon>
        <taxon>Vertebrata</taxon>
        <taxon>Euteleostomi</taxon>
        <taxon>Actinopterygii</taxon>
        <taxon>Neopterygii</taxon>
        <taxon>Teleostei</taxon>
        <taxon>Neoteleostei</taxon>
        <taxon>Acanthomorphata</taxon>
        <taxon>Syngnathiaria</taxon>
        <taxon>Syngnathiformes</taxon>
        <taxon>Syngnathoidei</taxon>
        <taxon>Syngnathidae</taxon>
        <taxon>Hippocampus</taxon>
    </lineage>
</organism>
<evidence type="ECO:0000313" key="13">
    <source>
        <dbReference type="Ensembl" id="ENSHCOP00000000109.1"/>
    </source>
</evidence>
<feature type="transmembrane region" description="Helical" evidence="11">
    <location>
        <begin position="161"/>
        <end position="182"/>
    </location>
</feature>
<feature type="transmembrane region" description="Helical" evidence="11">
    <location>
        <begin position="292"/>
        <end position="313"/>
    </location>
</feature>
<comment type="similarity">
    <text evidence="9">Belongs to the G-protein coupled receptor 1 family.</text>
</comment>
<dbReference type="Proteomes" id="UP000264820">
    <property type="component" value="Unplaced"/>
</dbReference>
<evidence type="ECO:0000256" key="4">
    <source>
        <dbReference type="ARBA" id="ARBA00022989"/>
    </source>
</evidence>
<dbReference type="OMA" id="AIAFTHC"/>
<keyword evidence="2" id="KW-1003">Cell membrane</keyword>
<dbReference type="Gene3D" id="1.20.1070.10">
    <property type="entry name" value="Rhodopsin 7-helix transmembrane proteins"/>
    <property type="match status" value="1"/>
</dbReference>
<feature type="transmembrane region" description="Helical" evidence="11">
    <location>
        <begin position="205"/>
        <end position="227"/>
    </location>
</feature>
<dbReference type="PANTHER" id="PTHR10489">
    <property type="entry name" value="CELL ADHESION MOLECULE"/>
    <property type="match status" value="1"/>
</dbReference>
<feature type="transmembrane region" description="Helical" evidence="11">
    <location>
        <begin position="46"/>
        <end position="71"/>
    </location>
</feature>
<feature type="domain" description="G-protein coupled receptors family 1 profile" evidence="12">
    <location>
        <begin position="62"/>
        <end position="310"/>
    </location>
</feature>